<dbReference type="InterPro" id="IPR020568">
    <property type="entry name" value="Ribosomal_Su5_D2-typ_SF"/>
</dbReference>
<dbReference type="Gene3D" id="3.30.230.10">
    <property type="match status" value="1"/>
</dbReference>
<organism evidence="13 14">
    <name type="scientific">Zancudomyces culisetae</name>
    <name type="common">Gut fungus</name>
    <name type="synonym">Smittium culisetae</name>
    <dbReference type="NCBI Taxonomy" id="1213189"/>
    <lineage>
        <taxon>Eukaryota</taxon>
        <taxon>Fungi</taxon>
        <taxon>Fungi incertae sedis</taxon>
        <taxon>Zoopagomycota</taxon>
        <taxon>Kickxellomycotina</taxon>
        <taxon>Harpellomycetes</taxon>
        <taxon>Harpellales</taxon>
        <taxon>Legeriomycetaceae</taxon>
        <taxon>Zancudomyces</taxon>
    </lineage>
</organism>
<dbReference type="PRINTS" id="PR00958">
    <property type="entry name" value="HOMSERKINASE"/>
</dbReference>
<dbReference type="GO" id="GO:0004413">
    <property type="term" value="F:homoserine kinase activity"/>
    <property type="evidence" value="ECO:0007669"/>
    <property type="project" value="UniProtKB-EC"/>
</dbReference>
<dbReference type="Gene3D" id="3.30.70.890">
    <property type="entry name" value="GHMP kinase, C-terminal domain"/>
    <property type="match status" value="1"/>
</dbReference>
<evidence type="ECO:0000256" key="10">
    <source>
        <dbReference type="ARBA" id="ARBA00022840"/>
    </source>
</evidence>
<dbReference type="InterPro" id="IPR000870">
    <property type="entry name" value="Homoserine_kinase"/>
</dbReference>
<dbReference type="OrthoDB" id="195231at2759"/>
<keyword evidence="6" id="KW-0808">Transferase</keyword>
<dbReference type="GO" id="GO:0009088">
    <property type="term" value="P:threonine biosynthetic process"/>
    <property type="evidence" value="ECO:0007669"/>
    <property type="project" value="UniProtKB-UniPathway"/>
</dbReference>
<reference evidence="14" key="1">
    <citation type="submission" date="2017-01" db="EMBL/GenBank/DDBJ databases">
        <authorList>
            <person name="Wang Y."/>
            <person name="White M."/>
            <person name="Kvist S."/>
            <person name="Moncalvo J.-M."/>
        </authorList>
    </citation>
    <scope>NUCLEOTIDE SEQUENCE [LARGE SCALE GENOMIC DNA]</scope>
    <source>
        <strain evidence="14">COL-18-3</strain>
    </source>
</reference>
<dbReference type="SUPFAM" id="SSF54211">
    <property type="entry name" value="Ribosomal protein S5 domain 2-like"/>
    <property type="match status" value="1"/>
</dbReference>
<evidence type="ECO:0000256" key="1">
    <source>
        <dbReference type="ARBA" id="ARBA00005015"/>
    </source>
</evidence>
<keyword evidence="14" id="KW-1185">Reference proteome</keyword>
<dbReference type="EMBL" id="LSSK01001576">
    <property type="protein sequence ID" value="OMH79357.1"/>
    <property type="molecule type" value="Genomic_DNA"/>
</dbReference>
<dbReference type="Pfam" id="PF00288">
    <property type="entry name" value="GHMP_kinases_N"/>
    <property type="match status" value="1"/>
</dbReference>
<evidence type="ECO:0000256" key="2">
    <source>
        <dbReference type="ARBA" id="ARBA00007370"/>
    </source>
</evidence>
<proteinExistence type="inferred from homology"/>
<dbReference type="Proteomes" id="UP000188320">
    <property type="component" value="Unassembled WGS sequence"/>
</dbReference>
<evidence type="ECO:0000256" key="6">
    <source>
        <dbReference type="ARBA" id="ARBA00022679"/>
    </source>
</evidence>
<dbReference type="InterPro" id="IPR036554">
    <property type="entry name" value="GHMP_kinase_C_sf"/>
</dbReference>
<comment type="catalytic activity">
    <reaction evidence="11">
        <text>L-homoserine + ATP = O-phospho-L-homoserine + ADP + H(+)</text>
        <dbReference type="Rhea" id="RHEA:13985"/>
        <dbReference type="ChEBI" id="CHEBI:15378"/>
        <dbReference type="ChEBI" id="CHEBI:30616"/>
        <dbReference type="ChEBI" id="CHEBI:57476"/>
        <dbReference type="ChEBI" id="CHEBI:57590"/>
        <dbReference type="ChEBI" id="CHEBI:456216"/>
        <dbReference type="EC" id="2.7.1.39"/>
    </reaction>
    <physiologicalReaction direction="left-to-right" evidence="11">
        <dbReference type="Rhea" id="RHEA:13986"/>
    </physiologicalReaction>
</comment>
<evidence type="ECO:0000256" key="9">
    <source>
        <dbReference type="ARBA" id="ARBA00022777"/>
    </source>
</evidence>
<dbReference type="InterPro" id="IPR006203">
    <property type="entry name" value="GHMP_knse_ATP-bd_CS"/>
</dbReference>
<keyword evidence="7" id="KW-0791">Threonine biosynthesis</keyword>
<keyword evidence="5" id="KW-0028">Amino-acid biosynthesis</keyword>
<evidence type="ECO:0000256" key="3">
    <source>
        <dbReference type="ARBA" id="ARBA00012078"/>
    </source>
</evidence>
<evidence type="ECO:0000259" key="12">
    <source>
        <dbReference type="Pfam" id="PF00288"/>
    </source>
</evidence>
<keyword evidence="8" id="KW-0547">Nucleotide-binding</keyword>
<accession>A0A1R1PEF8</accession>
<dbReference type="GO" id="GO:0005524">
    <property type="term" value="F:ATP binding"/>
    <property type="evidence" value="ECO:0007669"/>
    <property type="project" value="UniProtKB-KW"/>
</dbReference>
<evidence type="ECO:0000313" key="13">
    <source>
        <dbReference type="EMBL" id="OMH79357.1"/>
    </source>
</evidence>
<comment type="similarity">
    <text evidence="2">Belongs to the GHMP kinase family. Homoserine kinase subfamily.</text>
</comment>
<feature type="domain" description="GHMP kinase N-terminal" evidence="12">
    <location>
        <begin position="72"/>
        <end position="155"/>
    </location>
</feature>
<dbReference type="PANTHER" id="PTHR20861:SF1">
    <property type="entry name" value="HOMOSERINE KINASE"/>
    <property type="match status" value="1"/>
</dbReference>
<dbReference type="AlphaFoldDB" id="A0A1R1PEF8"/>
<dbReference type="PROSITE" id="PS00627">
    <property type="entry name" value="GHMP_KINASES_ATP"/>
    <property type="match status" value="1"/>
</dbReference>
<name>A0A1R1PEF8_ZANCU</name>
<protein>
    <recommendedName>
        <fullName evidence="4">Homoserine kinase</fullName>
        <ecNumber evidence="3">2.7.1.39</ecNumber>
    </recommendedName>
</protein>
<evidence type="ECO:0000256" key="4">
    <source>
        <dbReference type="ARBA" id="ARBA00017858"/>
    </source>
</evidence>
<dbReference type="InterPro" id="IPR014721">
    <property type="entry name" value="Ribsml_uS5_D2-typ_fold_subgr"/>
</dbReference>
<evidence type="ECO:0000256" key="11">
    <source>
        <dbReference type="ARBA" id="ARBA00049913"/>
    </source>
</evidence>
<keyword evidence="10" id="KW-0067">ATP-binding</keyword>
<dbReference type="EC" id="2.7.1.39" evidence="3"/>
<keyword evidence="9 13" id="KW-0418">Kinase</keyword>
<evidence type="ECO:0000256" key="7">
    <source>
        <dbReference type="ARBA" id="ARBA00022697"/>
    </source>
</evidence>
<comment type="caution">
    <text evidence="13">The sequence shown here is derived from an EMBL/GenBank/DDBJ whole genome shotgun (WGS) entry which is preliminary data.</text>
</comment>
<dbReference type="UniPathway" id="UPA00050">
    <property type="reaction ID" value="UER00064"/>
</dbReference>
<evidence type="ECO:0000256" key="5">
    <source>
        <dbReference type="ARBA" id="ARBA00022605"/>
    </source>
</evidence>
<comment type="pathway">
    <text evidence="1">Amino-acid biosynthesis; L-threonine biosynthesis; L-threonine from L-aspartate: step 4/5.</text>
</comment>
<dbReference type="NCBIfam" id="TIGR00191">
    <property type="entry name" value="thrB"/>
    <property type="match status" value="1"/>
</dbReference>
<evidence type="ECO:0000313" key="14">
    <source>
        <dbReference type="Proteomes" id="UP000188320"/>
    </source>
</evidence>
<gene>
    <name evidence="13" type="ORF">AX774_g7238</name>
</gene>
<dbReference type="InterPro" id="IPR006204">
    <property type="entry name" value="GHMP_kinase_N_dom"/>
</dbReference>
<dbReference type="PANTHER" id="PTHR20861">
    <property type="entry name" value="HOMOSERINE/4-DIPHOSPHOCYTIDYL-2-C-METHYL-D-ERYTHRITOL KINASE"/>
    <property type="match status" value="1"/>
</dbReference>
<evidence type="ECO:0000256" key="8">
    <source>
        <dbReference type="ARBA" id="ARBA00022741"/>
    </source>
</evidence>
<sequence>MSGNRFEIRVPATSANMGPGFDVIGLAVNILLKLDISLYEEVPSSAKNPGFNVEIQYSGDNSTVPLEPEKNIILVVALFILKNNGFSKFPKYTKVVAENNIPLGRGMGSSAAAIVAGAILANEVGKLGFSREELLKYCLVFENHPDNITPAMVGGIVASYINHASNSDDNTATADANKGSNKSISGDSIDFVRVPYSDKIKAVTVVPQFELSTSVARSVLPTSYEKSDVKTVGTWARENCGYPEPTEYTWIAWCLLEWCWPDRPRSGDR</sequence>